<evidence type="ECO:0000256" key="11">
    <source>
        <dbReference type="ARBA" id="ARBA00022833"/>
    </source>
</evidence>
<dbReference type="GO" id="GO:0012505">
    <property type="term" value="C:endomembrane system"/>
    <property type="evidence" value="ECO:0007669"/>
    <property type="project" value="UniProtKB-SubCell"/>
</dbReference>
<evidence type="ECO:0000313" key="20">
    <source>
        <dbReference type="Proteomes" id="UP000837801"/>
    </source>
</evidence>
<dbReference type="Gene3D" id="3.30.40.10">
    <property type="entry name" value="Zinc/RING finger domain, C3HC4 (zinc finger)"/>
    <property type="match status" value="1"/>
</dbReference>
<proteinExistence type="predicted"/>
<dbReference type="FunFam" id="3.30.40.10:FF:000626">
    <property type="entry name" value="Transmembrane ubiquitin ligase 1"/>
    <property type="match status" value="1"/>
</dbReference>
<dbReference type="GO" id="GO:0061630">
    <property type="term" value="F:ubiquitin protein ligase activity"/>
    <property type="evidence" value="ECO:0007669"/>
    <property type="project" value="UniProtKB-EC"/>
</dbReference>
<evidence type="ECO:0000256" key="1">
    <source>
        <dbReference type="ARBA" id="ARBA00000900"/>
    </source>
</evidence>
<name>A0A9P0QN30_9ASCO</name>
<keyword evidence="5" id="KW-0808">Transferase</keyword>
<feature type="region of interest" description="Disordered" evidence="15">
    <location>
        <begin position="169"/>
        <end position="193"/>
    </location>
</feature>
<evidence type="ECO:0000256" key="10">
    <source>
        <dbReference type="ARBA" id="ARBA00022786"/>
    </source>
</evidence>
<evidence type="ECO:0000313" key="19">
    <source>
        <dbReference type="EMBL" id="CAH2351578.1"/>
    </source>
</evidence>
<keyword evidence="6 16" id="KW-0812">Transmembrane</keyword>
<evidence type="ECO:0000256" key="4">
    <source>
        <dbReference type="ARBA" id="ARBA00012483"/>
    </source>
</evidence>
<dbReference type="GO" id="GO:0044695">
    <property type="term" value="C:Dsc E3 ubiquitin ligase complex"/>
    <property type="evidence" value="ECO:0007669"/>
    <property type="project" value="TreeGrafter"/>
</dbReference>
<keyword evidence="9 14" id="KW-0863">Zinc-finger</keyword>
<dbReference type="InterPro" id="IPR021319">
    <property type="entry name" value="DUF2921"/>
</dbReference>
<evidence type="ECO:0000259" key="18">
    <source>
        <dbReference type="PROSITE" id="PS50089"/>
    </source>
</evidence>
<evidence type="ECO:0000256" key="3">
    <source>
        <dbReference type="ARBA" id="ARBA00004906"/>
    </source>
</evidence>
<dbReference type="Pfam" id="PF13639">
    <property type="entry name" value="zf-RING_2"/>
    <property type="match status" value="1"/>
</dbReference>
<feature type="domain" description="RING-type" evidence="18">
    <location>
        <begin position="753"/>
        <end position="815"/>
    </location>
</feature>
<dbReference type="EC" id="2.3.2.27" evidence="4"/>
<dbReference type="Pfam" id="PF11145">
    <property type="entry name" value="DUF2921"/>
    <property type="match status" value="2"/>
</dbReference>
<organism evidence="19 20">
    <name type="scientific">[Candida] railenensis</name>
    <dbReference type="NCBI Taxonomy" id="45579"/>
    <lineage>
        <taxon>Eukaryota</taxon>
        <taxon>Fungi</taxon>
        <taxon>Dikarya</taxon>
        <taxon>Ascomycota</taxon>
        <taxon>Saccharomycotina</taxon>
        <taxon>Pichiomycetes</taxon>
        <taxon>Debaryomycetaceae</taxon>
        <taxon>Kurtzmaniella</taxon>
    </lineage>
</organism>
<dbReference type="GO" id="GO:0043161">
    <property type="term" value="P:proteasome-mediated ubiquitin-dependent protein catabolic process"/>
    <property type="evidence" value="ECO:0007669"/>
    <property type="project" value="TreeGrafter"/>
</dbReference>
<feature type="transmembrane region" description="Helical" evidence="16">
    <location>
        <begin position="410"/>
        <end position="427"/>
    </location>
</feature>
<keyword evidence="8 17" id="KW-0732">Signal</keyword>
<dbReference type="InterPro" id="IPR050731">
    <property type="entry name" value="HRD1_E3_ubiq-ligases"/>
</dbReference>
<keyword evidence="7" id="KW-0479">Metal-binding</keyword>
<feature type="chain" id="PRO_5040492873" description="RING-type E3 ubiquitin transferase" evidence="17">
    <location>
        <begin position="26"/>
        <end position="821"/>
    </location>
</feature>
<feature type="transmembrane region" description="Helical" evidence="16">
    <location>
        <begin position="668"/>
        <end position="687"/>
    </location>
</feature>
<accession>A0A9P0QN30</accession>
<feature type="compositionally biased region" description="Basic and acidic residues" evidence="15">
    <location>
        <begin position="170"/>
        <end position="188"/>
    </location>
</feature>
<gene>
    <name evidence="19" type="ORF">CLIB1423_04S01222</name>
</gene>
<evidence type="ECO:0000256" key="17">
    <source>
        <dbReference type="SAM" id="SignalP"/>
    </source>
</evidence>
<evidence type="ECO:0000256" key="8">
    <source>
        <dbReference type="ARBA" id="ARBA00022729"/>
    </source>
</evidence>
<dbReference type="GO" id="GO:0008270">
    <property type="term" value="F:zinc ion binding"/>
    <property type="evidence" value="ECO:0007669"/>
    <property type="project" value="UniProtKB-KW"/>
</dbReference>
<feature type="transmembrane region" description="Helical" evidence="16">
    <location>
        <begin position="474"/>
        <end position="495"/>
    </location>
</feature>
<dbReference type="InterPro" id="IPR001841">
    <property type="entry name" value="Znf_RING"/>
</dbReference>
<dbReference type="PANTHER" id="PTHR22763:SF162">
    <property type="entry name" value="TRANSMEMBRANE E3 UBIQUITIN-PROTEIN LIGASE 1"/>
    <property type="match status" value="1"/>
</dbReference>
<keyword evidence="11" id="KW-0862">Zinc</keyword>
<reference evidence="19" key="1">
    <citation type="submission" date="2022-03" db="EMBL/GenBank/DDBJ databases">
        <authorList>
            <person name="Legras J.-L."/>
            <person name="Devillers H."/>
            <person name="Grondin C."/>
        </authorList>
    </citation>
    <scope>NUCLEOTIDE SEQUENCE</scope>
    <source>
        <strain evidence="19">CLIB 1423</strain>
    </source>
</reference>
<evidence type="ECO:0000256" key="5">
    <source>
        <dbReference type="ARBA" id="ARBA00022679"/>
    </source>
</evidence>
<dbReference type="EMBL" id="CAKXYY010000004">
    <property type="protein sequence ID" value="CAH2351578.1"/>
    <property type="molecule type" value="Genomic_DNA"/>
</dbReference>
<evidence type="ECO:0000256" key="9">
    <source>
        <dbReference type="ARBA" id="ARBA00022771"/>
    </source>
</evidence>
<dbReference type="OrthoDB" id="9984778at2759"/>
<dbReference type="Proteomes" id="UP000837801">
    <property type="component" value="Unassembled WGS sequence"/>
</dbReference>
<evidence type="ECO:0000256" key="6">
    <source>
        <dbReference type="ARBA" id="ARBA00022692"/>
    </source>
</evidence>
<dbReference type="PROSITE" id="PS50089">
    <property type="entry name" value="ZF_RING_2"/>
    <property type="match status" value="1"/>
</dbReference>
<evidence type="ECO:0000256" key="14">
    <source>
        <dbReference type="PROSITE-ProRule" id="PRU00175"/>
    </source>
</evidence>
<dbReference type="SMART" id="SM00184">
    <property type="entry name" value="RING"/>
    <property type="match status" value="1"/>
</dbReference>
<comment type="pathway">
    <text evidence="3">Protein modification; protein ubiquitination.</text>
</comment>
<dbReference type="PANTHER" id="PTHR22763">
    <property type="entry name" value="RING ZINC FINGER PROTEIN"/>
    <property type="match status" value="1"/>
</dbReference>
<comment type="caution">
    <text evidence="19">The sequence shown here is derived from an EMBL/GenBank/DDBJ whole genome shotgun (WGS) entry which is preliminary data.</text>
</comment>
<feature type="transmembrane region" description="Helical" evidence="16">
    <location>
        <begin position="604"/>
        <end position="623"/>
    </location>
</feature>
<dbReference type="SUPFAM" id="SSF57850">
    <property type="entry name" value="RING/U-box"/>
    <property type="match status" value="1"/>
</dbReference>
<dbReference type="InterPro" id="IPR013083">
    <property type="entry name" value="Znf_RING/FYVE/PHD"/>
</dbReference>
<evidence type="ECO:0000256" key="12">
    <source>
        <dbReference type="ARBA" id="ARBA00022989"/>
    </source>
</evidence>
<keyword evidence="10" id="KW-0833">Ubl conjugation pathway</keyword>
<feature type="transmembrane region" description="Helical" evidence="16">
    <location>
        <begin position="577"/>
        <end position="598"/>
    </location>
</feature>
<feature type="signal peptide" evidence="17">
    <location>
        <begin position="1"/>
        <end position="25"/>
    </location>
</feature>
<feature type="region of interest" description="Disordered" evidence="15">
    <location>
        <begin position="518"/>
        <end position="553"/>
    </location>
</feature>
<evidence type="ECO:0000256" key="15">
    <source>
        <dbReference type="SAM" id="MobiDB-lite"/>
    </source>
</evidence>
<evidence type="ECO:0000256" key="2">
    <source>
        <dbReference type="ARBA" id="ARBA00004127"/>
    </source>
</evidence>
<feature type="compositionally biased region" description="Low complexity" evidence="15">
    <location>
        <begin position="526"/>
        <end position="543"/>
    </location>
</feature>
<dbReference type="AlphaFoldDB" id="A0A9P0QN30"/>
<keyword evidence="13 16" id="KW-0472">Membrane</keyword>
<feature type="transmembrane region" description="Helical" evidence="16">
    <location>
        <begin position="447"/>
        <end position="468"/>
    </location>
</feature>
<evidence type="ECO:0000256" key="13">
    <source>
        <dbReference type="ARBA" id="ARBA00023136"/>
    </source>
</evidence>
<feature type="transmembrane region" description="Helical" evidence="16">
    <location>
        <begin position="635"/>
        <end position="656"/>
    </location>
</feature>
<evidence type="ECO:0000256" key="7">
    <source>
        <dbReference type="ARBA" id="ARBA00022723"/>
    </source>
</evidence>
<sequence>MQIDRQTLVFFIVMFIFLSLPSSEDEPHSTKEKEALEKFEKSLTSQHHEMMNSTYESGYGKVDGFLLSYQDSLQNKNISDWPFHHFDKDKFPWEEDEKYSILPNVVSDRIKSFWGINSSKTDESSYLLNITGSCKGSFEKRPYNKDIRPLNVPLPAYLQDYATEYTGYRRGRDSYDDDGNPKDDRGADDSSSYIPEKVGNITFDTGKVSFAINNSPYNFRDPKLNKVNVSEEDRFDNVVVSYGSMYIRDEDDINENKIDMQGLYFQDTGSLFLSSLSAKFMSALAFPHLVMYKDLFANSQKLVDQYFSSNNFKKLYSVDSLYNLVSEATDKCEYVGYIQFQKTNFTKEQLREIDDELLFPSGIPITHDIPKLVVEDYLLYSPDCGIVLEKPKNTEFQGESVEVFRREGKLMLRGLFVLLFIQLILLIKEIKQIRTPGQLSNISSTTVSIFSLQDSLVALIFLLATTIFQSSYLSFVSVSVLAFFMSAVFEMRFLVNVLTNQQNERGISWWEILRGGSSNEEGAGGPTNNTTAPTETDTEAPPGTNTPGNPIVPPADVPGVPVTGFVESDEARISNGLFARTFFFTICTIFLIISAISWRQSYRRVFEITAFMLANSYWLPQFLRNTLKNRRRSFSWNFIIFTSMIRLTPIYYINFYKSNSFRHRQNDYLEVILVTSWVSVQVGLLYFQEALGARFWINDKWLPKAFDYHPILNVTDLESGFSSDILANIRELSESDGDSQQTGNGVVTCKVGCTICMNDIDLPVIVEVDPKLQGSLNAADKKKAQQYMIAPCHHIFHKECLEDWMKYKLQCPICRNPLPPV</sequence>
<protein>
    <recommendedName>
        <fullName evidence="4">RING-type E3 ubiquitin transferase</fullName>
        <ecNumber evidence="4">2.3.2.27</ecNumber>
    </recommendedName>
</protein>
<comment type="catalytic activity">
    <reaction evidence="1">
        <text>S-ubiquitinyl-[E2 ubiquitin-conjugating enzyme]-L-cysteine + [acceptor protein]-L-lysine = [E2 ubiquitin-conjugating enzyme]-L-cysteine + N(6)-ubiquitinyl-[acceptor protein]-L-lysine.</text>
        <dbReference type="EC" id="2.3.2.27"/>
    </reaction>
</comment>
<evidence type="ECO:0000256" key="16">
    <source>
        <dbReference type="SAM" id="Phobius"/>
    </source>
</evidence>
<comment type="subcellular location">
    <subcellularLocation>
        <location evidence="2">Endomembrane system</location>
        <topology evidence="2">Multi-pass membrane protein</topology>
    </subcellularLocation>
</comment>
<keyword evidence="20" id="KW-1185">Reference proteome</keyword>
<keyword evidence="12 16" id="KW-1133">Transmembrane helix</keyword>